<keyword evidence="9 10" id="KW-0807">Transducer</keyword>
<dbReference type="GO" id="GO:0005549">
    <property type="term" value="F:odorant binding"/>
    <property type="evidence" value="ECO:0007669"/>
    <property type="project" value="InterPro"/>
</dbReference>
<dbReference type="Proteomes" id="UP000786811">
    <property type="component" value="Unassembled WGS sequence"/>
</dbReference>
<evidence type="ECO:0000256" key="2">
    <source>
        <dbReference type="ARBA" id="ARBA00022475"/>
    </source>
</evidence>
<comment type="subcellular location">
    <subcellularLocation>
        <location evidence="1 10">Cell membrane</location>
        <topology evidence="1 10">Multi-pass membrane protein</topology>
    </subcellularLocation>
</comment>
<feature type="transmembrane region" description="Helical" evidence="10">
    <location>
        <begin position="292"/>
        <end position="312"/>
    </location>
</feature>
<keyword evidence="8 10" id="KW-0675">Receptor</keyword>
<feature type="transmembrane region" description="Helical" evidence="10">
    <location>
        <begin position="38"/>
        <end position="58"/>
    </location>
</feature>
<evidence type="ECO:0000256" key="5">
    <source>
        <dbReference type="ARBA" id="ARBA00022725"/>
    </source>
</evidence>
<dbReference type="GO" id="GO:0004984">
    <property type="term" value="F:olfactory receptor activity"/>
    <property type="evidence" value="ECO:0007669"/>
    <property type="project" value="InterPro"/>
</dbReference>
<feature type="transmembrane region" description="Helical" evidence="10">
    <location>
        <begin position="130"/>
        <end position="152"/>
    </location>
</feature>
<feature type="transmembrane region" description="Helical" evidence="10">
    <location>
        <begin position="359"/>
        <end position="380"/>
    </location>
</feature>
<name>A0A8J2HND1_COTCN</name>
<keyword evidence="4 10" id="KW-0812">Transmembrane</keyword>
<dbReference type="InterPro" id="IPR004117">
    <property type="entry name" value="7tm6_olfct_rcpt"/>
</dbReference>
<feature type="transmembrane region" description="Helical" evidence="10">
    <location>
        <begin position="70"/>
        <end position="89"/>
    </location>
</feature>
<accession>A0A8J2HND1</accession>
<evidence type="ECO:0000256" key="7">
    <source>
        <dbReference type="ARBA" id="ARBA00023136"/>
    </source>
</evidence>
<reference evidence="11" key="1">
    <citation type="submission" date="2021-04" db="EMBL/GenBank/DDBJ databases">
        <authorList>
            <person name="Chebbi M.A.C M."/>
        </authorList>
    </citation>
    <scope>NUCLEOTIDE SEQUENCE</scope>
</reference>
<keyword evidence="2" id="KW-1003">Cell membrane</keyword>
<keyword evidence="5 10" id="KW-0552">Olfaction</keyword>
<proteinExistence type="inferred from homology"/>
<dbReference type="EMBL" id="CAJNRD030001124">
    <property type="protein sequence ID" value="CAG5109164.1"/>
    <property type="molecule type" value="Genomic_DNA"/>
</dbReference>
<keyword evidence="3 10" id="KW-0716">Sensory transduction</keyword>
<dbReference type="OrthoDB" id="10299015at2759"/>
<keyword evidence="12" id="KW-1185">Reference proteome</keyword>
<dbReference type="PANTHER" id="PTHR21137:SF35">
    <property type="entry name" value="ODORANT RECEPTOR 19A-RELATED"/>
    <property type="match status" value="1"/>
</dbReference>
<evidence type="ECO:0000256" key="10">
    <source>
        <dbReference type="RuleBase" id="RU351113"/>
    </source>
</evidence>
<dbReference type="PANTHER" id="PTHR21137">
    <property type="entry name" value="ODORANT RECEPTOR"/>
    <property type="match status" value="1"/>
</dbReference>
<evidence type="ECO:0000256" key="4">
    <source>
        <dbReference type="ARBA" id="ARBA00022692"/>
    </source>
</evidence>
<evidence type="ECO:0000256" key="3">
    <source>
        <dbReference type="ARBA" id="ARBA00022606"/>
    </source>
</evidence>
<keyword evidence="7 10" id="KW-0472">Membrane</keyword>
<dbReference type="GO" id="GO:0007165">
    <property type="term" value="P:signal transduction"/>
    <property type="evidence" value="ECO:0007669"/>
    <property type="project" value="UniProtKB-KW"/>
</dbReference>
<comment type="similarity">
    <text evidence="10">Belongs to the insect chemoreceptor superfamily. Heteromeric odorant receptor channel (TC 1.A.69) family.</text>
</comment>
<evidence type="ECO:0000256" key="1">
    <source>
        <dbReference type="ARBA" id="ARBA00004651"/>
    </source>
</evidence>
<evidence type="ECO:0000313" key="11">
    <source>
        <dbReference type="EMBL" id="CAG5109164.1"/>
    </source>
</evidence>
<protein>
    <recommendedName>
        <fullName evidence="10">Odorant receptor</fullName>
    </recommendedName>
</protein>
<dbReference type="AlphaFoldDB" id="A0A8J2HND1"/>
<evidence type="ECO:0000256" key="6">
    <source>
        <dbReference type="ARBA" id="ARBA00022989"/>
    </source>
</evidence>
<keyword evidence="6 10" id="KW-1133">Transmembrane helix</keyword>
<evidence type="ECO:0000256" key="9">
    <source>
        <dbReference type="ARBA" id="ARBA00023224"/>
    </source>
</evidence>
<gene>
    <name evidence="11" type="ORF">HICCMSTLAB_LOCUS13800</name>
</gene>
<evidence type="ECO:0000313" key="12">
    <source>
        <dbReference type="Proteomes" id="UP000786811"/>
    </source>
</evidence>
<comment type="caution">
    <text evidence="10">Lacks conserved residue(s) required for the propagation of feature annotation.</text>
</comment>
<dbReference type="GO" id="GO:0005886">
    <property type="term" value="C:plasma membrane"/>
    <property type="evidence" value="ECO:0007669"/>
    <property type="project" value="UniProtKB-SubCell"/>
</dbReference>
<evidence type="ECO:0000256" key="8">
    <source>
        <dbReference type="ARBA" id="ARBA00023170"/>
    </source>
</evidence>
<dbReference type="Pfam" id="PF02949">
    <property type="entry name" value="7tm_6"/>
    <property type="match status" value="1"/>
</dbReference>
<feature type="transmembrane region" description="Helical" evidence="10">
    <location>
        <begin position="259"/>
        <end position="280"/>
    </location>
</feature>
<organism evidence="11 12">
    <name type="scientific">Cotesia congregata</name>
    <name type="common">Parasitoid wasp</name>
    <name type="synonym">Apanteles congregatus</name>
    <dbReference type="NCBI Taxonomy" id="51543"/>
    <lineage>
        <taxon>Eukaryota</taxon>
        <taxon>Metazoa</taxon>
        <taxon>Ecdysozoa</taxon>
        <taxon>Arthropoda</taxon>
        <taxon>Hexapoda</taxon>
        <taxon>Insecta</taxon>
        <taxon>Pterygota</taxon>
        <taxon>Neoptera</taxon>
        <taxon>Endopterygota</taxon>
        <taxon>Hymenoptera</taxon>
        <taxon>Apocrita</taxon>
        <taxon>Ichneumonoidea</taxon>
        <taxon>Braconidae</taxon>
        <taxon>Microgastrinae</taxon>
        <taxon>Cotesia</taxon>
    </lineage>
</organism>
<comment type="caution">
    <text evidence="11">The sequence shown here is derived from an EMBL/GenBank/DDBJ whole genome shotgun (WGS) entry which is preliminary data.</text>
</comment>
<sequence>MVEIKEVEYKKFRSFIKYLISLAGIWTTEHSNSFVRSLLYIHVSCFIIPVIGVLNFINTNITNVTLVTKGLSVLMGMATNMMKAICMIVSRKDINRFRAIIDSHFNKLMEKPQLSSVVLKGVTNFRRATIFLTTLATTICTFYAIVPMISIIKQWKHHMHPIKYKPILPTVYPWNNTSNTFLYHFCFLIENLTNLSMIVLTSSVDSLFTYYVFHLIGMSREILHLVTSLKKNDDTEAAINQCVSKYALLLECRDLLQKVYGFVILWSMNTNAITLCAVIFQLTNAKTLSITVMVMCAAHATLKLSQVFIYGWTGSRLMTESEKLREAIYAANWFGNKRLMTSIIIILSQKSLIIKACKFSTVSIDMFSAVINTTISYYLLLKTFESDS</sequence>